<dbReference type="AlphaFoldDB" id="A0A4S8KXD8"/>
<keyword evidence="2" id="KW-1185">Reference proteome</keyword>
<protein>
    <submittedName>
        <fullName evidence="1">Uncharacterized protein</fullName>
    </submittedName>
</protein>
<accession>A0A4S8KXD8</accession>
<name>A0A4S8KXD8_DENBC</name>
<proteinExistence type="predicted"/>
<sequence length="227" mass="25555">MADERVIGDQGKDFGQRYVSLPNGLWIRRQKTSKIKKLPPKQRKELEKKSRSVHRMRECELPMRETVAHKINYHGGRKVLWILEKAPMCVIWSSGERVKLGRLYSEDKKAVLMLKDLEVAPERIFLACGIGLGTSSHDIDLISHLSEDGDSIVQPPQNTMVLDGNVRLKLDLRGGGREAPVSVIWVIISANLGVTVASRHALDPTPFISVLLITIRLNLELKKRILG</sequence>
<reference evidence="1 2" key="1">
    <citation type="journal article" date="2019" name="Nat. Ecol. Evol.">
        <title>Megaphylogeny resolves global patterns of mushroom evolution.</title>
        <authorList>
            <person name="Varga T."/>
            <person name="Krizsan K."/>
            <person name="Foldi C."/>
            <person name="Dima B."/>
            <person name="Sanchez-Garcia M."/>
            <person name="Sanchez-Ramirez S."/>
            <person name="Szollosi G.J."/>
            <person name="Szarkandi J.G."/>
            <person name="Papp V."/>
            <person name="Albert L."/>
            <person name="Andreopoulos W."/>
            <person name="Angelini C."/>
            <person name="Antonin V."/>
            <person name="Barry K.W."/>
            <person name="Bougher N.L."/>
            <person name="Buchanan P."/>
            <person name="Buyck B."/>
            <person name="Bense V."/>
            <person name="Catcheside P."/>
            <person name="Chovatia M."/>
            <person name="Cooper J."/>
            <person name="Damon W."/>
            <person name="Desjardin D."/>
            <person name="Finy P."/>
            <person name="Geml J."/>
            <person name="Haridas S."/>
            <person name="Hughes K."/>
            <person name="Justo A."/>
            <person name="Karasinski D."/>
            <person name="Kautmanova I."/>
            <person name="Kiss B."/>
            <person name="Kocsube S."/>
            <person name="Kotiranta H."/>
            <person name="LaButti K.M."/>
            <person name="Lechner B.E."/>
            <person name="Liimatainen K."/>
            <person name="Lipzen A."/>
            <person name="Lukacs Z."/>
            <person name="Mihaltcheva S."/>
            <person name="Morgado L.N."/>
            <person name="Niskanen T."/>
            <person name="Noordeloos M.E."/>
            <person name="Ohm R.A."/>
            <person name="Ortiz-Santana B."/>
            <person name="Ovrebo C."/>
            <person name="Racz N."/>
            <person name="Riley R."/>
            <person name="Savchenko A."/>
            <person name="Shiryaev A."/>
            <person name="Soop K."/>
            <person name="Spirin V."/>
            <person name="Szebenyi C."/>
            <person name="Tomsovsky M."/>
            <person name="Tulloss R.E."/>
            <person name="Uehling J."/>
            <person name="Grigoriev I.V."/>
            <person name="Vagvolgyi C."/>
            <person name="Papp T."/>
            <person name="Martin F.M."/>
            <person name="Miettinen O."/>
            <person name="Hibbett D.S."/>
            <person name="Nagy L.G."/>
        </authorList>
    </citation>
    <scope>NUCLEOTIDE SEQUENCE [LARGE SCALE GENOMIC DNA]</scope>
    <source>
        <strain evidence="1 2">CBS 962.96</strain>
    </source>
</reference>
<evidence type="ECO:0000313" key="1">
    <source>
        <dbReference type="EMBL" id="THU80672.1"/>
    </source>
</evidence>
<organism evidence="1 2">
    <name type="scientific">Dendrothele bispora (strain CBS 962.96)</name>
    <dbReference type="NCBI Taxonomy" id="1314807"/>
    <lineage>
        <taxon>Eukaryota</taxon>
        <taxon>Fungi</taxon>
        <taxon>Dikarya</taxon>
        <taxon>Basidiomycota</taxon>
        <taxon>Agaricomycotina</taxon>
        <taxon>Agaricomycetes</taxon>
        <taxon>Agaricomycetidae</taxon>
        <taxon>Agaricales</taxon>
        <taxon>Agaricales incertae sedis</taxon>
        <taxon>Dendrothele</taxon>
    </lineage>
</organism>
<dbReference type="Proteomes" id="UP000297245">
    <property type="component" value="Unassembled WGS sequence"/>
</dbReference>
<gene>
    <name evidence="1" type="ORF">K435DRAFT_809694</name>
</gene>
<dbReference type="EMBL" id="ML179882">
    <property type="protein sequence ID" value="THU80672.1"/>
    <property type="molecule type" value="Genomic_DNA"/>
</dbReference>
<evidence type="ECO:0000313" key="2">
    <source>
        <dbReference type="Proteomes" id="UP000297245"/>
    </source>
</evidence>